<dbReference type="InterPro" id="IPR051802">
    <property type="entry name" value="YfhM-like"/>
</dbReference>
<dbReference type="Pfam" id="PF11974">
    <property type="entry name" value="bMG3"/>
    <property type="match status" value="1"/>
</dbReference>
<dbReference type="SMART" id="SM01359">
    <property type="entry name" value="A2M_N_2"/>
    <property type="match status" value="1"/>
</dbReference>
<sequence>MRVLTAVWTVVLGIFAGLKDFLGTVLGGFFGELAWQPPAWLQSLLDALLPRLRAARDWLRAHPRESGLALAVALLLLAAGLGGWRWWQSRPQPQTLSFSVEAPALTCYACEAPDDAPKPLVLRFSGSAAALDLVGKEIAPASGLIRMSPAQPGQWRWSDDKTLQFTPSQDWPVGAHYQADLNRKGLVAAHLALQDYRFEFDSQPFSVSLAEASFDQDPVNPANKTVILSLRFSHPVNPESLKDRIRISYFDRLTDEKEVERERPLTTLNLDAKRLNAYVRTAALATPAKSGRLHFVIAPGIASSLAGPAAQAELAGDVSVPGRYALQVGELAARIARDVDDNPVQLLTLSLSHSSTEDEVRSHVQAWLLPARNPDAGKQKEWEKNFETYNGEPYPWGQDNIGNTLPAGSEPLALNHNPLETEHAQEHSFGHSAEPGRWLLLRVAAGMKSFGGYELEKSSQLALQVPDYPPELRVMGKGALLAMGGPKKLSVFSRDLPGLRVEVGRLLPRQLQHLVTQSGGELATPYWNNWQFDESNISERLEKVLTLPALPHGTPQYTAVDLVPFLAEGQESRRGIFFLRVHGHDPVSHQDISVAGDEGGDEGYEARVSDTRLIVVTDLGLVLKRNKDGSREVFVQSILSGQPLAGVSVEVIGKNGEPVLSRDTDEQGHARLPDLGDYRNERQPVLLLAKKGGDQSFLPLDGRVSSLDLSRFDVGGVSQATEPGALSAFLFSDRGLYRPGERAELGVIVRAADFDHPLPRTPLRYTITDPRGSVVLDQRRPLPEDGFDSLAYTSRPTSATGEYNLSVYLPQPRGQRLLGSFGFKVREFEPDRLKMRLDFQPARAQGWVSPEALAARVDLQNLFGTPAQSRRISAEMNLTPWLPAFAGYEDYRFNDPQAAREGFTEALADAQTDAQGQATLALDLKRFARASYRVHLTARGFEPDGGRGVTAEAAQIVSDLPYLIGWKADGDLDYVSQSVPRAVQLQALDPQAQRTAVKDLQLKRYQRKYVNVLIRRPNGSYQYESRQKDMLLSAQAYALPASGAALKLEASEPGSYFYLLVDAAGQSYANIPYRVAGAGDVSRSLEKNAELQLALSKKDYAPGEEIELSLVAPYVGSGLITIEREKVLSWQWFRAETTASVQRIRVPADLIGSAYVHVIFLRDPGSAEIHASPMSHGVQPFSVSIDARRNGLSLKAPAKLKPGETLRLQVSAQRPGRAVVYAVDEGILQVARYQTPQPLEYFFQKRSLDVDTLQILDLVLPSFRALMPGAAPGGDADGALGRHLNPFRRKTDPPVAWWSGIVAVGPEPKTLEWTVPESFNGSLRLMAVGVDAQGMGQAETRTTVRGDYTLLPNAPLAVAPGDEFEVSTGVAFNVEEAKGETAVQVQLQPSANLEVLGAAQQSLGMKPLSEAVVRYRLRAKDQPGPAELRFTVNGGGYGARLGATLSVRPATPYRVQLDAASVPAGKSVELPLSRSLYPQQREVEVSVSPLPLALAHGLAAWLGNYAHACTEQLVSMAMPALVLSGRPEFGALKTAKGSDLDGSYAELASRQTPDGGYRLWPNGAEAEFVSVYVQHFLLEAAERGRPAPGELIEAGNRYLLRLARRDGDNLEQERNAAYAVYLLTRQGQVMSAEADALRGRLEANWKNRWESDATAAWLAAAYQRMQQPALADKLIARVKLGRQAGHYYDRYHSAMATDAELFYVLAKHFPQRLAAYGPEFVANLVAELREQRYQSLSAATSILALDAYAQAAEASATMPSLKALLKAGGEQTLSLPPGLFPSLPVSEASKVLRVTSPGPLPAYALLSQAGFDRQPPPSASQGMEILRSYTDLAGKPVSQVRLGEEIEVHLKFRSTGRDWLSDVALVDLLPGGFEIVQPSSAPAEQAMQPVLPDESSEGEGESEASEDAGNLGCGCNWLSWLAGARPTYADYREDRAVLYVDFGKEVSELKYRIKATAAGRFQIPPAYGEAMYEPSIYARAAAGQIEVIRP</sequence>
<evidence type="ECO:0000259" key="5">
    <source>
        <dbReference type="SMART" id="SM01359"/>
    </source>
</evidence>
<dbReference type="RefSeq" id="WP_123211093.1">
    <property type="nucleotide sequence ID" value="NZ_RJVO01000002.1"/>
</dbReference>
<comment type="caution">
    <text evidence="7">The sequence shown here is derived from an EMBL/GenBank/DDBJ whole genome shotgun (WGS) entry which is preliminary data.</text>
</comment>
<dbReference type="InterPro" id="IPR021868">
    <property type="entry name" value="Alpha_2_Macroglob_MG3"/>
</dbReference>
<feature type="compositionally biased region" description="Acidic residues" evidence="3">
    <location>
        <begin position="1894"/>
        <end position="1906"/>
    </location>
</feature>
<dbReference type="FunCoup" id="A0A3N0VHA8">
    <property type="interactions" value="97"/>
</dbReference>
<dbReference type="SUPFAM" id="SSF48239">
    <property type="entry name" value="Terpenoid cyclases/Protein prenyltransferases"/>
    <property type="match status" value="1"/>
</dbReference>
<dbReference type="InterPro" id="IPR001599">
    <property type="entry name" value="Macroglobln_a2"/>
</dbReference>
<dbReference type="Pfam" id="PF17972">
    <property type="entry name" value="bMG5"/>
    <property type="match status" value="1"/>
</dbReference>
<dbReference type="InterPro" id="IPR011625">
    <property type="entry name" value="A2M_N_BRD"/>
</dbReference>
<accession>A0A3N0VHA8</accession>
<dbReference type="EMBL" id="RJVO01000002">
    <property type="protein sequence ID" value="ROH92050.1"/>
    <property type="molecule type" value="Genomic_DNA"/>
</dbReference>
<dbReference type="InterPro" id="IPR008930">
    <property type="entry name" value="Terpenoid_cyclase/PrenylTrfase"/>
</dbReference>
<dbReference type="GO" id="GO:0004866">
    <property type="term" value="F:endopeptidase inhibitor activity"/>
    <property type="evidence" value="ECO:0007669"/>
    <property type="project" value="InterPro"/>
</dbReference>
<dbReference type="InterPro" id="IPR041246">
    <property type="entry name" value="Bact_MG10"/>
</dbReference>
<evidence type="ECO:0000256" key="1">
    <source>
        <dbReference type="ARBA" id="ARBA00010556"/>
    </source>
</evidence>
<organism evidence="7 8">
    <name type="scientific">Stagnimonas aquatica</name>
    <dbReference type="NCBI Taxonomy" id="2689987"/>
    <lineage>
        <taxon>Bacteria</taxon>
        <taxon>Pseudomonadati</taxon>
        <taxon>Pseudomonadota</taxon>
        <taxon>Gammaproteobacteria</taxon>
        <taxon>Nevskiales</taxon>
        <taxon>Nevskiaceae</taxon>
        <taxon>Stagnimonas</taxon>
    </lineage>
</organism>
<proteinExistence type="inferred from homology"/>
<dbReference type="InParanoid" id="A0A3N0VHA8"/>
<dbReference type="Pfam" id="PF17973">
    <property type="entry name" value="bMG10"/>
    <property type="match status" value="1"/>
</dbReference>
<feature type="region of interest" description="Disordered" evidence="3">
    <location>
        <begin position="1881"/>
        <end position="1908"/>
    </location>
</feature>
<dbReference type="Gene3D" id="2.60.40.1930">
    <property type="match status" value="1"/>
</dbReference>
<feature type="domain" description="Alpha-2-macroglobulin bait region" evidence="5">
    <location>
        <begin position="1091"/>
        <end position="1230"/>
    </location>
</feature>
<gene>
    <name evidence="7" type="ORF">ED208_06680</name>
</gene>
<keyword evidence="4" id="KW-0472">Membrane</keyword>
<dbReference type="SMART" id="SM01360">
    <property type="entry name" value="A2M"/>
    <property type="match status" value="1"/>
</dbReference>
<evidence type="ECO:0000259" key="6">
    <source>
        <dbReference type="SMART" id="SM01360"/>
    </source>
</evidence>
<comment type="similarity">
    <text evidence="1">Belongs to the protease inhibitor I39 (alpha-2-macroglobulin) family. Bacterial alpha-2-macroglobulin subfamily.</text>
</comment>
<dbReference type="Proteomes" id="UP000282106">
    <property type="component" value="Unassembled WGS sequence"/>
</dbReference>
<evidence type="ECO:0000313" key="8">
    <source>
        <dbReference type="Proteomes" id="UP000282106"/>
    </source>
</evidence>
<dbReference type="Pfam" id="PF00207">
    <property type="entry name" value="A2M"/>
    <property type="match status" value="1"/>
</dbReference>
<keyword evidence="4" id="KW-1133">Transmembrane helix</keyword>
<evidence type="ECO:0000313" key="7">
    <source>
        <dbReference type="EMBL" id="ROH92050.1"/>
    </source>
</evidence>
<dbReference type="PANTHER" id="PTHR40094">
    <property type="entry name" value="ALPHA-2-MACROGLOBULIN HOMOLOG"/>
    <property type="match status" value="1"/>
</dbReference>
<keyword evidence="4" id="KW-0812">Transmembrane</keyword>
<dbReference type="Pfam" id="PF07703">
    <property type="entry name" value="A2M_BRD"/>
    <property type="match status" value="1"/>
</dbReference>
<feature type="transmembrane region" description="Helical" evidence="4">
    <location>
        <begin position="67"/>
        <end position="87"/>
    </location>
</feature>
<feature type="domain" description="Alpha-2-macroglobulin" evidence="6">
    <location>
        <begin position="1295"/>
        <end position="1385"/>
    </location>
</feature>
<evidence type="ECO:0000256" key="2">
    <source>
        <dbReference type="ARBA" id="ARBA00022729"/>
    </source>
</evidence>
<protein>
    <submittedName>
        <fullName evidence="7">Alpha-2-macroglobulin</fullName>
    </submittedName>
</protein>
<name>A0A3N0VHA8_9GAMM</name>
<evidence type="ECO:0000256" key="4">
    <source>
        <dbReference type="SAM" id="Phobius"/>
    </source>
</evidence>
<dbReference type="Gene3D" id="2.60.40.3710">
    <property type="match status" value="1"/>
</dbReference>
<keyword evidence="2" id="KW-0732">Signal</keyword>
<dbReference type="InterPro" id="IPR041203">
    <property type="entry name" value="Bact_A2M_MG5"/>
</dbReference>
<dbReference type="PANTHER" id="PTHR40094:SF1">
    <property type="entry name" value="UBIQUITIN DOMAIN-CONTAINING PROTEIN"/>
    <property type="match status" value="1"/>
</dbReference>
<dbReference type="Pfam" id="PF01835">
    <property type="entry name" value="MG2"/>
    <property type="match status" value="1"/>
</dbReference>
<dbReference type="InterPro" id="IPR002890">
    <property type="entry name" value="MG2"/>
</dbReference>
<evidence type="ECO:0000256" key="3">
    <source>
        <dbReference type="SAM" id="MobiDB-lite"/>
    </source>
</evidence>
<keyword evidence="8" id="KW-1185">Reference proteome</keyword>
<reference evidence="7 8" key="1">
    <citation type="submission" date="2018-10" db="EMBL/GenBank/DDBJ databases">
        <authorList>
            <person name="Chen W.-M."/>
        </authorList>
    </citation>
    <scope>NUCLEOTIDE SEQUENCE [LARGE SCALE GENOMIC DNA]</scope>
    <source>
        <strain evidence="7 8">THS-13</strain>
    </source>
</reference>
<dbReference type="Gene3D" id="1.50.10.20">
    <property type="match status" value="1"/>
</dbReference>